<evidence type="ECO:0000256" key="1">
    <source>
        <dbReference type="SAM" id="Phobius"/>
    </source>
</evidence>
<dbReference type="EMBL" id="DTIY01000004">
    <property type="protein sequence ID" value="HGY38331.1"/>
    <property type="molecule type" value="Genomic_DNA"/>
</dbReference>
<accession>A0A7V4WJM9</accession>
<evidence type="ECO:0000313" key="2">
    <source>
        <dbReference type="EMBL" id="HGY38331.1"/>
    </source>
</evidence>
<name>A0A7V4WJM9_9BACT</name>
<reference evidence="2" key="1">
    <citation type="journal article" date="2020" name="mSystems">
        <title>Genome- and Community-Level Interaction Insights into Carbon Utilization and Element Cycling Functions of Hydrothermarchaeota in Hydrothermal Sediment.</title>
        <authorList>
            <person name="Zhou Z."/>
            <person name="Liu Y."/>
            <person name="Xu W."/>
            <person name="Pan J."/>
            <person name="Luo Z.H."/>
            <person name="Li M."/>
        </authorList>
    </citation>
    <scope>NUCLEOTIDE SEQUENCE [LARGE SCALE GENOMIC DNA]</scope>
    <source>
        <strain evidence="2">SpSt-82</strain>
    </source>
</reference>
<feature type="transmembrane region" description="Helical" evidence="1">
    <location>
        <begin position="128"/>
        <end position="145"/>
    </location>
</feature>
<feature type="transmembrane region" description="Helical" evidence="1">
    <location>
        <begin position="88"/>
        <end position="108"/>
    </location>
</feature>
<dbReference type="AlphaFoldDB" id="A0A7V4WJM9"/>
<gene>
    <name evidence="2" type="ORF">ENW11_00745</name>
</gene>
<organism evidence="2">
    <name type="scientific">Candidatus Caldatribacterium saccharofermentans</name>
    <dbReference type="NCBI Taxonomy" id="1454753"/>
    <lineage>
        <taxon>Bacteria</taxon>
        <taxon>Pseudomonadati</taxon>
        <taxon>Atribacterota</taxon>
        <taxon>Atribacteria</taxon>
        <taxon>Atribacterales</taxon>
        <taxon>Candidatus Caldatribacteriaceae</taxon>
        <taxon>Candidatus Caldatribacterium</taxon>
    </lineage>
</organism>
<sequence>MHLERAFLVEIPHPLNPEEKIVVGSKSSLRKRYQRLSAFWRGPAKPFLLYCVDSASPDGSTKERVLEYEQRLFAQWRREYESALGRDVLTLVLCILLSYAIWNIGFIFQAVDALFMLAGDYLNPYARVVLIIAPLLYGVYHKLLVGDTIFAKRKAFAFLELLPHLGTPQKAELEKDLKRFIARVEGPQKSALLALLRALENNDYETAKRTLSALGTYSLPLKEAQQIASLCRELELLLEGQFSRRVCQIRRNEALEEFFSSSLYWDFASQLQRLVQELPSSSVALFETLQDLEQTLCSRIGGRVEEEVLEALLEYYREIRHALASRTRRTSKLFESPREYRLFPTPVQTVLVSFLLIGVSLLLFSVHLVDREDFLIVRSLKIGWQEFLGERLDIVERGVPLGSKKLLLTTPRPFAFAHRGTRRPQSVDALLLLREVEPTLQGGVLGTLRYLWEKSMAFFKEGYGNDFVVLRFSFKFQITDPERWKQYDFDGRGKERLSRDLESFLLAHADRVREKYRQAFFEEEYETARAKLVEISRSRTFREWIRRFLYPSPLDTYRVGSVYDMYLLGLEWLRRHPHMENNPEWQAFVEHEMALIREKMQSEHDDLIANPLRVRDLVRNPNVFELADYPGLYQTLLVMAINEIAMGKLLEDLKDETYRKGFEGEALQYLKNGNRLFQSIGVDLLEVRTSLERVSYLYYLRYLQKRQNLL</sequence>
<comment type="caution">
    <text evidence="2">The sequence shown here is derived from an EMBL/GenBank/DDBJ whole genome shotgun (WGS) entry which is preliminary data.</text>
</comment>
<proteinExistence type="predicted"/>
<keyword evidence="1" id="KW-0812">Transmembrane</keyword>
<protein>
    <submittedName>
        <fullName evidence="2">Uncharacterized protein</fullName>
    </submittedName>
</protein>
<feature type="transmembrane region" description="Helical" evidence="1">
    <location>
        <begin position="350"/>
        <end position="369"/>
    </location>
</feature>
<keyword evidence="1" id="KW-1133">Transmembrane helix</keyword>
<keyword evidence="1" id="KW-0472">Membrane</keyword>